<evidence type="ECO:0000313" key="2">
    <source>
        <dbReference type="EMBL" id="GMT29401.1"/>
    </source>
</evidence>
<gene>
    <name evidence="2" type="ORF">PFISCL1PPCAC_20698</name>
</gene>
<organism evidence="2 3">
    <name type="scientific">Pristionchus fissidentatus</name>
    <dbReference type="NCBI Taxonomy" id="1538716"/>
    <lineage>
        <taxon>Eukaryota</taxon>
        <taxon>Metazoa</taxon>
        <taxon>Ecdysozoa</taxon>
        <taxon>Nematoda</taxon>
        <taxon>Chromadorea</taxon>
        <taxon>Rhabditida</taxon>
        <taxon>Rhabditina</taxon>
        <taxon>Diplogasteromorpha</taxon>
        <taxon>Diplogasteroidea</taxon>
        <taxon>Neodiplogasteridae</taxon>
        <taxon>Pristionchus</taxon>
    </lineage>
</organism>
<comment type="caution">
    <text evidence="2">The sequence shown here is derived from an EMBL/GenBank/DDBJ whole genome shotgun (WGS) entry which is preliminary data.</text>
</comment>
<reference evidence="2" key="1">
    <citation type="submission" date="2023-10" db="EMBL/GenBank/DDBJ databases">
        <title>Genome assembly of Pristionchus species.</title>
        <authorList>
            <person name="Yoshida K."/>
            <person name="Sommer R.J."/>
        </authorList>
    </citation>
    <scope>NUCLEOTIDE SEQUENCE</scope>
    <source>
        <strain evidence="2">RS5133</strain>
    </source>
</reference>
<dbReference type="EMBL" id="BTSY01000005">
    <property type="protein sequence ID" value="GMT29401.1"/>
    <property type="molecule type" value="Genomic_DNA"/>
</dbReference>
<keyword evidence="1" id="KW-0732">Signal</keyword>
<dbReference type="Proteomes" id="UP001432322">
    <property type="component" value="Unassembled WGS sequence"/>
</dbReference>
<keyword evidence="3" id="KW-1185">Reference proteome</keyword>
<evidence type="ECO:0000313" key="3">
    <source>
        <dbReference type="Proteomes" id="UP001432322"/>
    </source>
</evidence>
<name>A0AAV5WAW1_9BILA</name>
<evidence type="ECO:0000256" key="1">
    <source>
        <dbReference type="SAM" id="SignalP"/>
    </source>
</evidence>
<protein>
    <submittedName>
        <fullName evidence="2">Uncharacterized protein</fullName>
    </submittedName>
</protein>
<proteinExistence type="predicted"/>
<feature type="chain" id="PRO_5043562955" evidence="1">
    <location>
        <begin position="22"/>
        <end position="180"/>
    </location>
</feature>
<sequence length="180" mass="19233">MCRFCLVSLLVVVGLAGVAHSADPLKCDTLAETPITDKINKTALPGGVVGTQSALISNACAKETEWCAVEVKKDGEMFKFSKKCVPAPEGTVTGTVCIATTTTHTCMCKTENCNHKLDDIYKTPTEAAKVATNKADIASLEKLGVAFCEIEQKFYILDPSSAGSLSLLTSIFFMAVRQFI</sequence>
<accession>A0AAV5WAW1</accession>
<feature type="signal peptide" evidence="1">
    <location>
        <begin position="1"/>
        <end position="21"/>
    </location>
</feature>
<dbReference type="AlphaFoldDB" id="A0AAV5WAW1"/>